<reference evidence="2 3" key="1">
    <citation type="journal article" date="2024" name="G3 (Bethesda)">
        <title>Genome assembly of Hibiscus sabdariffa L. provides insights into metabolisms of medicinal natural products.</title>
        <authorList>
            <person name="Kim T."/>
        </authorList>
    </citation>
    <scope>NUCLEOTIDE SEQUENCE [LARGE SCALE GENOMIC DNA]</scope>
    <source>
        <strain evidence="2">TK-2024</strain>
        <tissue evidence="2">Old leaves</tissue>
    </source>
</reference>
<organism evidence="2 3">
    <name type="scientific">Hibiscus sabdariffa</name>
    <name type="common">roselle</name>
    <dbReference type="NCBI Taxonomy" id="183260"/>
    <lineage>
        <taxon>Eukaryota</taxon>
        <taxon>Viridiplantae</taxon>
        <taxon>Streptophyta</taxon>
        <taxon>Embryophyta</taxon>
        <taxon>Tracheophyta</taxon>
        <taxon>Spermatophyta</taxon>
        <taxon>Magnoliopsida</taxon>
        <taxon>eudicotyledons</taxon>
        <taxon>Gunneridae</taxon>
        <taxon>Pentapetalae</taxon>
        <taxon>rosids</taxon>
        <taxon>malvids</taxon>
        <taxon>Malvales</taxon>
        <taxon>Malvaceae</taxon>
        <taxon>Malvoideae</taxon>
        <taxon>Hibiscus</taxon>
    </lineage>
</organism>
<sequence>MSVVSLQVNVDGFPKPRLYADTGGRPPDGILQIPIPLTLERPASPSPLEGQSVAKKVRNDEDLNSVAARDVMDMEAELGDDVTVKKADLCATKVLNSDSASNRTNVMDGKARDGSSYASKVVNGEQMDTGGKQKIGFIEEEDNCSPPKACEDNPNMVDSDITPRGSNKISDSNLYGPWMVVETRRHRTIRNTRFEVGNTSGTQALQGSRFAALASENNDEHVVAPMSGMRTMHEIGSNLNDDRQVEKFTEQHTTNRNEAYMTSNPDRKSKASKRVTESINVVPIVRGKEITVVEHTLRVATGSHAAVRINEEGNSGVNYVKKPLKGDGGVRKGLKESTRKGLHVKKPSASRVPRFSVVEWVQSAHARVDILGQQVADGRNEKFVIFTNEQTDMCASDEDNFGDTSYMDNISDDVGLLADGVEGNQ</sequence>
<proteinExistence type="predicted"/>
<comment type="caution">
    <text evidence="2">The sequence shown here is derived from an EMBL/GenBank/DDBJ whole genome shotgun (WGS) entry which is preliminary data.</text>
</comment>
<evidence type="ECO:0000313" key="3">
    <source>
        <dbReference type="Proteomes" id="UP001396334"/>
    </source>
</evidence>
<dbReference type="EMBL" id="JBBPBN010000052">
    <property type="protein sequence ID" value="KAK8991196.1"/>
    <property type="molecule type" value="Genomic_DNA"/>
</dbReference>
<name>A0ABR2PRW1_9ROSI</name>
<feature type="region of interest" description="Disordered" evidence="1">
    <location>
        <begin position="142"/>
        <end position="168"/>
    </location>
</feature>
<gene>
    <name evidence="2" type="ORF">V6N11_062217</name>
</gene>
<evidence type="ECO:0000313" key="2">
    <source>
        <dbReference type="EMBL" id="KAK8991196.1"/>
    </source>
</evidence>
<keyword evidence="3" id="KW-1185">Reference proteome</keyword>
<protein>
    <submittedName>
        <fullName evidence="2">Uncharacterized protein</fullName>
    </submittedName>
</protein>
<dbReference type="Proteomes" id="UP001396334">
    <property type="component" value="Unassembled WGS sequence"/>
</dbReference>
<accession>A0ABR2PRW1</accession>
<evidence type="ECO:0000256" key="1">
    <source>
        <dbReference type="SAM" id="MobiDB-lite"/>
    </source>
</evidence>